<accession>Q5GUT5</accession>
<evidence type="ECO:0000256" key="7">
    <source>
        <dbReference type="ARBA" id="ARBA00023141"/>
    </source>
</evidence>
<evidence type="ECO:0000256" key="8">
    <source>
        <dbReference type="ARBA" id="ARBA00031111"/>
    </source>
</evidence>
<dbReference type="NCBIfam" id="NF009396">
    <property type="entry name" value="PRK12756.1"/>
    <property type="match status" value="1"/>
</dbReference>
<keyword evidence="14" id="KW-1185">Reference proteome</keyword>
<keyword evidence="7" id="KW-0057">Aromatic amino acid biosynthesis</keyword>
<dbReference type="GO" id="GO:0042802">
    <property type="term" value="F:identical protein binding"/>
    <property type="evidence" value="ECO:0007669"/>
    <property type="project" value="UniProtKB-ARBA"/>
</dbReference>
<dbReference type="EMBL" id="AE013598">
    <property type="protein sequence ID" value="AAW77538.1"/>
    <property type="molecule type" value="Genomic_DNA"/>
</dbReference>
<dbReference type="Proteomes" id="UP000006735">
    <property type="component" value="Chromosome"/>
</dbReference>
<dbReference type="InterPro" id="IPR006218">
    <property type="entry name" value="DAHP1/KDSA"/>
</dbReference>
<name>Q5GUT5_XANOR</name>
<dbReference type="GO" id="GO:0008652">
    <property type="term" value="P:amino acid biosynthetic process"/>
    <property type="evidence" value="ECO:0007669"/>
    <property type="project" value="UniProtKB-KW"/>
</dbReference>
<comment type="pathway">
    <text evidence="2">Metabolic intermediate biosynthesis; chorismate biosynthesis; chorismate from D-erythrose 4-phosphate and phosphoenolpyruvate: step 1/7.</text>
</comment>
<evidence type="ECO:0000313" key="13">
    <source>
        <dbReference type="EMBL" id="AAW77538.1"/>
    </source>
</evidence>
<sequence length="523" mass="56593">MSKHARPFEVAMRRADCEIYRGGRCDHCLIVCSHRADWLQRCRRSTGGHRPCNLCPNHCCNGNCAPLYVSASSCKGRLPNPVPGSVADETVATRKCAWYQCTHERTPQPVLFLVLRFSNAAGGGRIALTLKDTSAAFPKSRQRTLAAFLLPPCLAPRCNTAHRDTVMPPVTDDLRIRKIEALAPPSQLLSLLPCDERASETVTNARAALHKILHGRDDRLAVVIGPCSIHDPVAAMEYAQRLRPLRDQFGDALEIVMRVYFEKPRTTIGWKGLINDPDLDGSFQINKGLRVARGLLRDINNLGLPAGVEFLDIISPQYIADLVAWGAIGARTTESQVHREMASGLSCPVGFKNGTSGDVKIAVDAVGAASHPHHFLAVTKDGHTAVAATAGNPDCHVILRGGKQPNFDAANVEAASQVLNKSGLPARLMIDASHANSSKNPENQPKVIDDISNQLEAGETRIVGVMVESHLVGGRQELLPGCALTYGQSITDGCIGWDTSVQVLERLATAVRARRARRIAEAA</sequence>
<dbReference type="NCBIfam" id="TIGR00034">
    <property type="entry name" value="aroFGH"/>
    <property type="match status" value="1"/>
</dbReference>
<dbReference type="GO" id="GO:0009423">
    <property type="term" value="P:chorismate biosynthetic process"/>
    <property type="evidence" value="ECO:0007669"/>
    <property type="project" value="UniProtKB-UniPathway"/>
</dbReference>
<dbReference type="Pfam" id="PF00793">
    <property type="entry name" value="DAHP_synth_1"/>
    <property type="match status" value="1"/>
</dbReference>
<evidence type="ECO:0000256" key="2">
    <source>
        <dbReference type="ARBA" id="ARBA00004688"/>
    </source>
</evidence>
<evidence type="ECO:0000256" key="4">
    <source>
        <dbReference type="ARBA" id="ARBA00012694"/>
    </source>
</evidence>
<dbReference type="GO" id="GO:0009073">
    <property type="term" value="P:aromatic amino acid family biosynthetic process"/>
    <property type="evidence" value="ECO:0007669"/>
    <property type="project" value="UniProtKB-KW"/>
</dbReference>
<dbReference type="GO" id="GO:0003849">
    <property type="term" value="F:3-deoxy-7-phosphoheptulonate synthase activity"/>
    <property type="evidence" value="ECO:0007669"/>
    <property type="project" value="UniProtKB-EC"/>
</dbReference>
<proteinExistence type="inferred from homology"/>
<dbReference type="FunFam" id="3.20.20.70:FF:000005">
    <property type="entry name" value="Phospho-2-dehydro-3-deoxyheptonate aldolase"/>
    <property type="match status" value="1"/>
</dbReference>
<comment type="similarity">
    <text evidence="3">Belongs to the class-I DAHP synthase family.</text>
</comment>
<evidence type="ECO:0000259" key="12">
    <source>
        <dbReference type="Pfam" id="PF00793"/>
    </source>
</evidence>
<evidence type="ECO:0000313" key="14">
    <source>
        <dbReference type="Proteomes" id="UP000006735"/>
    </source>
</evidence>
<organism evidence="13 14">
    <name type="scientific">Xanthomonas oryzae pv. oryzae (strain KACC10331 / KXO85)</name>
    <dbReference type="NCBI Taxonomy" id="291331"/>
    <lineage>
        <taxon>Bacteria</taxon>
        <taxon>Pseudomonadati</taxon>
        <taxon>Pseudomonadota</taxon>
        <taxon>Gammaproteobacteria</taxon>
        <taxon>Lysobacterales</taxon>
        <taxon>Lysobacteraceae</taxon>
        <taxon>Xanthomonas</taxon>
    </lineage>
</organism>
<dbReference type="PANTHER" id="PTHR21225:SF12">
    <property type="entry name" value="PHOSPHO-2-DEHYDRO-3-DEOXYHEPTONATE ALDOLASE, TYROSINE-INHIBITED"/>
    <property type="match status" value="1"/>
</dbReference>
<dbReference type="PANTHER" id="PTHR21225">
    <property type="entry name" value="PHOSPHO-2-DEHYDRO-3-DEOXYHEPTONATE ALDOLASE DAHP SYNTHETASE"/>
    <property type="match status" value="1"/>
</dbReference>
<gene>
    <name evidence="13" type="primary">aroG</name>
    <name evidence="13" type="ordered locus">XOO4284</name>
</gene>
<dbReference type="KEGG" id="xoo:XOO4284"/>
<dbReference type="GO" id="GO:0005737">
    <property type="term" value="C:cytoplasm"/>
    <property type="evidence" value="ECO:0007669"/>
    <property type="project" value="TreeGrafter"/>
</dbReference>
<dbReference type="AlphaFoldDB" id="Q5GUT5"/>
<evidence type="ECO:0000256" key="10">
    <source>
        <dbReference type="ARBA" id="ARBA00032193"/>
    </source>
</evidence>
<keyword evidence="6" id="KW-0808">Transferase</keyword>
<feature type="domain" description="DAHP synthetase I/KDSA" evidence="12">
    <location>
        <begin position="207"/>
        <end position="504"/>
    </location>
</feature>
<comment type="function">
    <text evidence="1">Stereospecific condensation of phosphoenolpyruvate (PEP) and D-erythrose-4-phosphate (E4P) giving rise to 3-deoxy-D-arabino-heptulosonate-7-phosphate (DAHP).</text>
</comment>
<protein>
    <recommendedName>
        <fullName evidence="4">3-deoxy-7-phosphoheptulonate synthase</fullName>
        <ecNumber evidence="4">2.5.1.54</ecNumber>
    </recommendedName>
    <alternativeName>
        <fullName evidence="10">3-deoxy-D-arabino-heptulosonate 7-phosphate synthase</fullName>
    </alternativeName>
    <alternativeName>
        <fullName evidence="9">DAHP synthase</fullName>
    </alternativeName>
    <alternativeName>
        <fullName evidence="8">Phospho-2-keto-3-deoxyheptonate aldolase</fullName>
    </alternativeName>
</protein>
<evidence type="ECO:0000256" key="5">
    <source>
        <dbReference type="ARBA" id="ARBA00022605"/>
    </source>
</evidence>
<dbReference type="InterPro" id="IPR006219">
    <property type="entry name" value="DAHP_synth_1"/>
</dbReference>
<evidence type="ECO:0000256" key="9">
    <source>
        <dbReference type="ARBA" id="ARBA00031349"/>
    </source>
</evidence>
<dbReference type="EC" id="2.5.1.54" evidence="4"/>
<dbReference type="UniPathway" id="UPA00053">
    <property type="reaction ID" value="UER00084"/>
</dbReference>
<dbReference type="NCBIfam" id="NF009395">
    <property type="entry name" value="PRK12755.1"/>
    <property type="match status" value="1"/>
</dbReference>
<evidence type="ECO:0000256" key="1">
    <source>
        <dbReference type="ARBA" id="ARBA00003726"/>
    </source>
</evidence>
<comment type="catalytic activity">
    <reaction evidence="11">
        <text>D-erythrose 4-phosphate + phosphoenolpyruvate + H2O = 7-phospho-2-dehydro-3-deoxy-D-arabino-heptonate + phosphate</text>
        <dbReference type="Rhea" id="RHEA:14717"/>
        <dbReference type="ChEBI" id="CHEBI:15377"/>
        <dbReference type="ChEBI" id="CHEBI:16897"/>
        <dbReference type="ChEBI" id="CHEBI:43474"/>
        <dbReference type="ChEBI" id="CHEBI:58394"/>
        <dbReference type="ChEBI" id="CHEBI:58702"/>
        <dbReference type="EC" id="2.5.1.54"/>
    </reaction>
</comment>
<dbReference type="InterPro" id="IPR013785">
    <property type="entry name" value="Aldolase_TIM"/>
</dbReference>
<evidence type="ECO:0000256" key="6">
    <source>
        <dbReference type="ARBA" id="ARBA00022679"/>
    </source>
</evidence>
<reference evidence="13 14" key="1">
    <citation type="journal article" date="2005" name="Nucleic Acids Res.">
        <title>The genome sequence of Xanthomonas oryzae pathovar oryzae KACC10331, the bacterial blight pathogen of rice.</title>
        <authorList>
            <person name="Lee B.M."/>
            <person name="Park Y.J."/>
            <person name="Park D.S."/>
            <person name="Kang H.W."/>
            <person name="Kim J.G."/>
            <person name="Song E.S."/>
            <person name="Park I.C."/>
            <person name="Yoon U.H."/>
            <person name="Hahn J.H."/>
            <person name="Koo B.S."/>
            <person name="Lee G.B."/>
            <person name="Kim H."/>
            <person name="Park H.S."/>
            <person name="Yoon K.O."/>
            <person name="Kim J.H."/>
            <person name="Jung C.H."/>
            <person name="Koh N.H."/>
            <person name="Seo J.S."/>
            <person name="Go S.J."/>
        </authorList>
    </citation>
    <scope>NUCLEOTIDE SEQUENCE [LARGE SCALE GENOMIC DNA]</scope>
    <source>
        <strain evidence="14">KACC10331 / KXO85</strain>
    </source>
</reference>
<evidence type="ECO:0000256" key="11">
    <source>
        <dbReference type="ARBA" id="ARBA00047508"/>
    </source>
</evidence>
<dbReference type="SUPFAM" id="SSF51569">
    <property type="entry name" value="Aldolase"/>
    <property type="match status" value="1"/>
</dbReference>
<dbReference type="HOGENOM" id="CLU_030903_0_2_6"/>
<dbReference type="Gene3D" id="3.20.20.70">
    <property type="entry name" value="Aldolase class I"/>
    <property type="match status" value="1"/>
</dbReference>
<evidence type="ECO:0000256" key="3">
    <source>
        <dbReference type="ARBA" id="ARBA00007985"/>
    </source>
</evidence>
<dbReference type="STRING" id="291331.XOO4284"/>
<keyword evidence="5" id="KW-0028">Amino-acid biosynthesis</keyword>